<dbReference type="GeneID" id="64855257"/>
<dbReference type="EMBL" id="CAEFZW010000001">
    <property type="protein sequence ID" value="CAB4252134.1"/>
    <property type="molecule type" value="Genomic_DNA"/>
</dbReference>
<dbReference type="Proteomes" id="UP000644660">
    <property type="component" value="Unassembled WGS sequence"/>
</dbReference>
<keyword evidence="3" id="KW-1185">Reference proteome</keyword>
<proteinExistence type="predicted"/>
<feature type="region of interest" description="Disordered" evidence="1">
    <location>
        <begin position="55"/>
        <end position="76"/>
    </location>
</feature>
<sequence>MAFLTLTSEVSQPFVIPSLSPVSQPSSRKNSDASVKDIDEIDRILSNGNLRDSAIVDGNAVNSNSNRSRKGSLSLL</sequence>
<gene>
    <name evidence="2" type="ORF">KABA2_01S06798</name>
</gene>
<dbReference type="OrthoDB" id="4068688at2759"/>
<dbReference type="Pfam" id="PF22044">
    <property type="entry name" value="SPO24"/>
    <property type="match status" value="1"/>
</dbReference>
<evidence type="ECO:0000313" key="3">
    <source>
        <dbReference type="Proteomes" id="UP000644660"/>
    </source>
</evidence>
<evidence type="ECO:0000256" key="1">
    <source>
        <dbReference type="SAM" id="MobiDB-lite"/>
    </source>
</evidence>
<name>A0A8H2VBE0_9SACH</name>
<protein>
    <submittedName>
        <fullName evidence="2">Uncharacterized protein</fullName>
    </submittedName>
</protein>
<reference evidence="2 3" key="1">
    <citation type="submission" date="2020-05" db="EMBL/GenBank/DDBJ databases">
        <authorList>
            <person name="Casaregola S."/>
            <person name="Devillers H."/>
            <person name="Grondin C."/>
        </authorList>
    </citation>
    <scope>NUCLEOTIDE SEQUENCE [LARGE SCALE GENOMIC DNA]</scope>
    <source>
        <strain evidence="2 3">CLIB 1767</strain>
    </source>
</reference>
<accession>A0A8H2VBE0</accession>
<dbReference type="AlphaFoldDB" id="A0A8H2VBE0"/>
<dbReference type="InterPro" id="IPR054415">
    <property type="entry name" value="SPO24"/>
</dbReference>
<dbReference type="RefSeq" id="XP_041404173.1">
    <property type="nucleotide sequence ID" value="XM_041548239.1"/>
</dbReference>
<comment type="caution">
    <text evidence="2">The sequence shown here is derived from an EMBL/GenBank/DDBJ whole genome shotgun (WGS) entry which is preliminary data.</text>
</comment>
<evidence type="ECO:0000313" key="2">
    <source>
        <dbReference type="EMBL" id="CAB4252134.1"/>
    </source>
</evidence>
<organism evidence="2 3">
    <name type="scientific">Maudiozyma barnettii</name>
    <dbReference type="NCBI Taxonomy" id="61262"/>
    <lineage>
        <taxon>Eukaryota</taxon>
        <taxon>Fungi</taxon>
        <taxon>Dikarya</taxon>
        <taxon>Ascomycota</taxon>
        <taxon>Saccharomycotina</taxon>
        <taxon>Saccharomycetes</taxon>
        <taxon>Saccharomycetales</taxon>
        <taxon>Saccharomycetaceae</taxon>
        <taxon>Maudiozyma</taxon>
    </lineage>
</organism>